<accession>A0A381Z0H1</accession>
<sequence length="493" mass="54683">MNTTVRNPCLAFWIPGIVVLFAANATAWGDESESLNMQLVGKHHLQGRSSYQPIPHKYGDQWILFVGHHAGENLNTQTGEVEVNGMSILDVTDAATPELLGHIPPTSPARGTQHVQVCDGSKLPEGDPDKTYLLRTNGLLSYELFDVTDPAAPQFLSTIAETGNSSRPESSRGIRETHKFQWECTTGIAYFNGTPEGWRVTRLLQAFDLGNPENPHHIRDFGLIGWEPDSQGALPDYEISGLHQPFVVGHRMFLGYGSGNNGVLQILDTEKFLKGNPTSSDPFEPTPENLLYPQIARLDMPSYWGVHTAKPIYNVLIPDDGHHERYRMKDLLIVVSEAGGSARRCQATPDAMFLIDITEETRPFPISSFQVPAQPGNFCERGGRFGPHSVHDAYHPKFDKTLVVLSYFNAGIRVVDIRNPFQPVEVGYFIPETTSNTAEDCITINETEHCNRAIQTNNVNIDDRGFIYAVDRANTGLHIVELTGTARSILELP</sequence>
<proteinExistence type="predicted"/>
<protein>
    <submittedName>
        <fullName evidence="1">Uncharacterized protein</fullName>
    </submittedName>
</protein>
<reference evidence="1" key="1">
    <citation type="submission" date="2018-05" db="EMBL/GenBank/DDBJ databases">
        <authorList>
            <person name="Lanie J.A."/>
            <person name="Ng W.-L."/>
            <person name="Kazmierczak K.M."/>
            <person name="Andrzejewski T.M."/>
            <person name="Davidsen T.M."/>
            <person name="Wayne K.J."/>
            <person name="Tettelin H."/>
            <person name="Glass J.I."/>
            <person name="Rusch D."/>
            <person name="Podicherti R."/>
            <person name="Tsui H.-C.T."/>
            <person name="Winkler M.E."/>
        </authorList>
    </citation>
    <scope>NUCLEOTIDE SEQUENCE</scope>
</reference>
<name>A0A381Z0H1_9ZZZZ</name>
<dbReference type="EMBL" id="UINC01019462">
    <property type="protein sequence ID" value="SVA82401.1"/>
    <property type="molecule type" value="Genomic_DNA"/>
</dbReference>
<gene>
    <name evidence="1" type="ORF">METZ01_LOCUS135255</name>
</gene>
<organism evidence="1">
    <name type="scientific">marine metagenome</name>
    <dbReference type="NCBI Taxonomy" id="408172"/>
    <lineage>
        <taxon>unclassified sequences</taxon>
        <taxon>metagenomes</taxon>
        <taxon>ecological metagenomes</taxon>
    </lineage>
</organism>
<evidence type="ECO:0000313" key="1">
    <source>
        <dbReference type="EMBL" id="SVA82401.1"/>
    </source>
</evidence>
<dbReference type="AlphaFoldDB" id="A0A381Z0H1"/>